<sequence length="265" mass="29085">MSFLFEACDSVDHNLFLDVFSKSVLFPKVRAEQFVIDICGYGLSKISPSTFRDTLLPNIKKSLLRSPEVAAFGIVKAIESAAFPLDEYITDLLKGLGAAKSSEQRVALLEGVAKCAGAKNANSEALEKIASGVVTKTTSPDKEGDMKSLPADCEKQLWQELETVSKEPLQFISLAALLLKTCDSGTPNHTKVWGKVTTYDSVLKPGSYPPLLLKSLTILLFWPDWQVRKRASLAVERILIIEESHFAEALADVIFTETINGFVDQ</sequence>
<organism evidence="2 3">
    <name type="scientific">Ancylostoma duodenale</name>
    <dbReference type="NCBI Taxonomy" id="51022"/>
    <lineage>
        <taxon>Eukaryota</taxon>
        <taxon>Metazoa</taxon>
        <taxon>Ecdysozoa</taxon>
        <taxon>Nematoda</taxon>
        <taxon>Chromadorea</taxon>
        <taxon>Rhabditida</taxon>
        <taxon>Rhabditina</taxon>
        <taxon>Rhabditomorpha</taxon>
        <taxon>Strongyloidea</taxon>
        <taxon>Ancylostomatidae</taxon>
        <taxon>Ancylostomatinae</taxon>
        <taxon>Ancylostoma</taxon>
    </lineage>
</organism>
<feature type="non-terminal residue" evidence="2">
    <location>
        <position position="265"/>
    </location>
</feature>
<dbReference type="Pfam" id="PF24993">
    <property type="entry name" value="GNC1_N"/>
    <property type="match status" value="1"/>
</dbReference>
<dbReference type="AlphaFoldDB" id="A0A0C2BMP5"/>
<dbReference type="InterPro" id="IPR056810">
    <property type="entry name" value="GNC1-like_N"/>
</dbReference>
<evidence type="ECO:0000259" key="1">
    <source>
        <dbReference type="Pfam" id="PF24993"/>
    </source>
</evidence>
<evidence type="ECO:0000313" key="2">
    <source>
        <dbReference type="EMBL" id="KIH45088.1"/>
    </source>
</evidence>
<dbReference type="Proteomes" id="UP000054047">
    <property type="component" value="Unassembled WGS sequence"/>
</dbReference>
<reference evidence="2 3" key="1">
    <citation type="submission" date="2013-12" db="EMBL/GenBank/DDBJ databases">
        <title>Draft genome of the parsitic nematode Ancylostoma duodenale.</title>
        <authorList>
            <person name="Mitreva M."/>
        </authorList>
    </citation>
    <scope>NUCLEOTIDE SEQUENCE [LARGE SCALE GENOMIC DNA]</scope>
    <source>
        <strain evidence="2 3">Zhejiang</strain>
    </source>
</reference>
<dbReference type="EMBL" id="KN774016">
    <property type="protein sequence ID" value="KIH45088.1"/>
    <property type="molecule type" value="Genomic_DNA"/>
</dbReference>
<accession>A0A0C2BMP5</accession>
<keyword evidence="3" id="KW-1185">Reference proteome</keyword>
<protein>
    <recommendedName>
        <fullName evidence="1">Stalled ribosome sensor GCN1-like N-terminal domain-containing protein</fullName>
    </recommendedName>
</protein>
<gene>
    <name evidence="2" type="ORF">ANCDUO_24876</name>
</gene>
<name>A0A0C2BMP5_9BILA</name>
<proteinExistence type="predicted"/>
<evidence type="ECO:0000313" key="3">
    <source>
        <dbReference type="Proteomes" id="UP000054047"/>
    </source>
</evidence>
<feature type="domain" description="Stalled ribosome sensor GCN1-like N-terminal" evidence="1">
    <location>
        <begin position="16"/>
        <end position="135"/>
    </location>
</feature>
<dbReference type="OrthoDB" id="5148094at2759"/>